<dbReference type="Proteomes" id="UP001396334">
    <property type="component" value="Unassembled WGS sequence"/>
</dbReference>
<reference evidence="2 3" key="1">
    <citation type="journal article" date="2024" name="G3 (Bethesda)">
        <title>Genome assembly of Hibiscus sabdariffa L. provides insights into metabolisms of medicinal natural products.</title>
        <authorList>
            <person name="Kim T."/>
        </authorList>
    </citation>
    <scope>NUCLEOTIDE SEQUENCE [LARGE SCALE GENOMIC DNA]</scope>
    <source>
        <strain evidence="2">TK-2024</strain>
        <tissue evidence="2">Old leaves</tissue>
    </source>
</reference>
<comment type="caution">
    <text evidence="2">The sequence shown here is derived from an EMBL/GenBank/DDBJ whole genome shotgun (WGS) entry which is preliminary data.</text>
</comment>
<organism evidence="2 3">
    <name type="scientific">Hibiscus sabdariffa</name>
    <name type="common">roselle</name>
    <dbReference type="NCBI Taxonomy" id="183260"/>
    <lineage>
        <taxon>Eukaryota</taxon>
        <taxon>Viridiplantae</taxon>
        <taxon>Streptophyta</taxon>
        <taxon>Embryophyta</taxon>
        <taxon>Tracheophyta</taxon>
        <taxon>Spermatophyta</taxon>
        <taxon>Magnoliopsida</taxon>
        <taxon>eudicotyledons</taxon>
        <taxon>Gunneridae</taxon>
        <taxon>Pentapetalae</taxon>
        <taxon>rosids</taxon>
        <taxon>malvids</taxon>
        <taxon>Malvales</taxon>
        <taxon>Malvaceae</taxon>
        <taxon>Malvoideae</taxon>
        <taxon>Hibiscus</taxon>
    </lineage>
</organism>
<name>A0ABR2PBF0_9ROSI</name>
<evidence type="ECO:0000313" key="3">
    <source>
        <dbReference type="Proteomes" id="UP001396334"/>
    </source>
</evidence>
<evidence type="ECO:0000313" key="2">
    <source>
        <dbReference type="EMBL" id="KAK8985762.1"/>
    </source>
</evidence>
<keyword evidence="3" id="KW-1185">Reference proteome</keyword>
<sequence>MAPQNSTGVEGVSGHNGEKKRGSSKDVLAALEKIVVRLEESLNEDKETQDGEESRSELIQTIEGKIREEVENLLGEMYGRLDGQHNSLEAEM</sequence>
<protein>
    <submittedName>
        <fullName evidence="2">Uncharacterized protein</fullName>
    </submittedName>
</protein>
<evidence type="ECO:0000256" key="1">
    <source>
        <dbReference type="SAM" id="MobiDB-lite"/>
    </source>
</evidence>
<accession>A0ABR2PBF0</accession>
<proteinExistence type="predicted"/>
<gene>
    <name evidence="2" type="ORF">V6N11_021615</name>
</gene>
<dbReference type="EMBL" id="JBBPBN010000068">
    <property type="protein sequence ID" value="KAK8985762.1"/>
    <property type="molecule type" value="Genomic_DNA"/>
</dbReference>
<feature type="region of interest" description="Disordered" evidence="1">
    <location>
        <begin position="1"/>
        <end position="25"/>
    </location>
</feature>